<protein>
    <recommendedName>
        <fullName evidence="5">Helicase ATP-binding domain-containing protein</fullName>
    </recommendedName>
</protein>
<dbReference type="InterPro" id="IPR038718">
    <property type="entry name" value="SNF2-like_sf"/>
</dbReference>
<dbReference type="PROSITE" id="PS51192">
    <property type="entry name" value="HELICASE_ATP_BIND_1"/>
    <property type="match status" value="1"/>
</dbReference>
<proteinExistence type="predicted"/>
<dbReference type="Gene3D" id="3.40.50.300">
    <property type="entry name" value="P-loop containing nucleotide triphosphate hydrolases"/>
    <property type="match status" value="1"/>
</dbReference>
<dbReference type="PANTHER" id="PTHR45626">
    <property type="entry name" value="TRANSCRIPTION TERMINATION FACTOR 2-RELATED"/>
    <property type="match status" value="1"/>
</dbReference>
<evidence type="ECO:0000313" key="7">
    <source>
        <dbReference type="Proteomes" id="UP000297777"/>
    </source>
</evidence>
<evidence type="ECO:0000313" key="6">
    <source>
        <dbReference type="EMBL" id="TGO10789.1"/>
    </source>
</evidence>
<feature type="compositionally biased region" description="Basic and acidic residues" evidence="4">
    <location>
        <begin position="1315"/>
        <end position="1325"/>
    </location>
</feature>
<dbReference type="Gene3D" id="3.40.50.10810">
    <property type="entry name" value="Tandem AAA-ATPase domain"/>
    <property type="match status" value="2"/>
</dbReference>
<dbReference type="InterPro" id="IPR049730">
    <property type="entry name" value="SNF2/RAD54-like_C"/>
</dbReference>
<dbReference type="SMART" id="SM00487">
    <property type="entry name" value="DEXDc"/>
    <property type="match status" value="1"/>
</dbReference>
<dbReference type="InterPro" id="IPR000330">
    <property type="entry name" value="SNF2_N"/>
</dbReference>
<evidence type="ECO:0000256" key="4">
    <source>
        <dbReference type="SAM" id="MobiDB-lite"/>
    </source>
</evidence>
<comment type="caution">
    <text evidence="6">The sequence shown here is derived from an EMBL/GenBank/DDBJ whole genome shotgun (WGS) entry which is preliminary data.</text>
</comment>
<dbReference type="GO" id="GO:0006281">
    <property type="term" value="P:DNA repair"/>
    <property type="evidence" value="ECO:0007669"/>
    <property type="project" value="TreeGrafter"/>
</dbReference>
<organism evidence="6 7">
    <name type="scientific">Botrytis tulipae</name>
    <dbReference type="NCBI Taxonomy" id="87230"/>
    <lineage>
        <taxon>Eukaryota</taxon>
        <taxon>Fungi</taxon>
        <taxon>Dikarya</taxon>
        <taxon>Ascomycota</taxon>
        <taxon>Pezizomycotina</taxon>
        <taxon>Leotiomycetes</taxon>
        <taxon>Helotiales</taxon>
        <taxon>Sclerotiniaceae</taxon>
        <taxon>Botrytis</taxon>
    </lineage>
</organism>
<keyword evidence="1" id="KW-0547">Nucleotide-binding</keyword>
<dbReference type="PANTHER" id="PTHR45626:SF51">
    <property type="entry name" value="SNF2-RELATED DOMAIN-CONTAINING PROTEIN"/>
    <property type="match status" value="1"/>
</dbReference>
<dbReference type="GO" id="GO:0016787">
    <property type="term" value="F:hydrolase activity"/>
    <property type="evidence" value="ECO:0007669"/>
    <property type="project" value="UniProtKB-KW"/>
</dbReference>
<evidence type="ECO:0000256" key="3">
    <source>
        <dbReference type="ARBA" id="ARBA00022840"/>
    </source>
</evidence>
<dbReference type="EMBL" id="PQXH01000125">
    <property type="protein sequence ID" value="TGO10789.1"/>
    <property type="molecule type" value="Genomic_DNA"/>
</dbReference>
<sequence>MRFNIPIAKAFVEILLLDSSHSEALPLLSVSNTHSQLMHCANYMDSASAGPSRSETPPNGPPIDNVSNDKTDQPTDDQTDGQTDDQTDDQTDGQTDDQTEDRTQDSTTDEDTPPTHKNAKKSAKSPVQGKAVSVATAEDIKLAELCLSKSREPGVYVMPIKIWTKCILAAYLDMQSIGELNRFITVNTGLVNHFMTSRKNNFGIQYSTRSTTVTTSSWTVVKIFQKLRHLTRNETHVISNATFPIHALSLDRNDFSRAYLAFLHACFLIIEQNPDYFKQKHKEDIYVLNISVEDWHRAYRILIEICKSDNPSKKAKPDGRMPRGDHIPTLSYMTTAEAQMLIDEVKTSPRKSHSPTWMDTEEEWTKYVQSIQNGESPIPPHEMLSNTLQGTTPDGVLGELSDNRQSLSKEHLIAFLKYTASTCNVVHDAPSRPQVIEGHPEDAFEYMTFNAKDKADYVKMVGRASSVSAIPPPFTTACDRMDVDPETFIREGLDFAYKPWQITDIAWMLMQEASLIQGGILANDMGLGKTVICYGFIYEHYCQLMMDKDPSAVYRPTLVLCPSSLINVHIKDIERFEGKLNVKIFWGNGKGIPPNWTSNVLSDLNQLEDFVEKLDPKNPETAKVVILSTYSTWARRTTLIQEWYKGEYKRDLSQEEVSDMKKANKVQVSITEDMEDIDPETQAYRDTLDGFQNQIREGYTFKMVSQFKDKFLRAILDEGHLAKNPETITHQSVSNLNAPHNWIMSATPLINSVSDLYGFLSLFWDEERLQLLPGHEEIPMDDRYDHEFDMGNVILPPSTELKNFYPYAGPSDDWEQYQEYKIGRLWILDPKSFKHVADTEGFHTLNCRMVITPILRLIQLRRTLDSVIDLGDGTAIKIRDSVPSFQYRVVELEPDSIYQEKYDDIYSKYIPELHLSANTNNNGIISGAATGIGKSGSRNPGLHRLLAHATFHPLLDDLTCKLSQSNVDSINKWRKFDEDHGGSWFFRMTRTQDFYQPPITRDQLAHYVNGLCPKIKWLSGYIAEHAVQNNERVLVMTEWPMTQWMLEVHFALLGLKVLTLRSEMSPAARQAVIEKFNDKNYKCHMLLSCTSLSGFGANYQACCSKAVIIESSGQINGDLQAGARIVRIGQTEHCDIVLLMCHRTYDVVVWAKKLHKFRAQVASQGAIISTPGANIDDQVDKIIRDLLGLRLDMRGDFKNSYYDFEKIVQAPASSSTGYKYNHSYVPKGGDPAKKHKHKSNGGILSFGEDTVMNNDGASKGMQVLIDSTMNPSSQPDLLAPIDSGKNRECSNFPSARGLSEGSSHDSAYRQNSMMDMKEFPDHAMDPLHQPSPLDHFVPNNGYERVRTSSEDPVYN</sequence>
<reference evidence="6 7" key="1">
    <citation type="submission" date="2017-12" db="EMBL/GenBank/DDBJ databases">
        <title>Comparative genomics of Botrytis spp.</title>
        <authorList>
            <person name="Valero-Jimenez C.A."/>
            <person name="Tapia P."/>
            <person name="Veloso J."/>
            <person name="Silva-Moreno E."/>
            <person name="Staats M."/>
            <person name="Valdes J.H."/>
            <person name="Van Kan J.A.L."/>
        </authorList>
    </citation>
    <scope>NUCLEOTIDE SEQUENCE [LARGE SCALE GENOMIC DNA]</scope>
    <source>
        <strain evidence="6 7">Bt9001</strain>
    </source>
</reference>
<keyword evidence="3" id="KW-0067">ATP-binding</keyword>
<feature type="compositionally biased region" description="Acidic residues" evidence="4">
    <location>
        <begin position="74"/>
        <end position="99"/>
    </location>
</feature>
<gene>
    <name evidence="6" type="ORF">BTUL_0125g00020</name>
</gene>
<dbReference type="GO" id="GO:0008094">
    <property type="term" value="F:ATP-dependent activity, acting on DNA"/>
    <property type="evidence" value="ECO:0007669"/>
    <property type="project" value="TreeGrafter"/>
</dbReference>
<dbReference type="InterPro" id="IPR027417">
    <property type="entry name" value="P-loop_NTPase"/>
</dbReference>
<accession>A0A4Z1EHV5</accession>
<dbReference type="Proteomes" id="UP000297777">
    <property type="component" value="Unassembled WGS sequence"/>
</dbReference>
<keyword evidence="7" id="KW-1185">Reference proteome</keyword>
<dbReference type="InterPro" id="IPR014001">
    <property type="entry name" value="Helicase_ATP-bd"/>
</dbReference>
<dbReference type="SUPFAM" id="SSF52540">
    <property type="entry name" value="P-loop containing nucleoside triphosphate hydrolases"/>
    <property type="match status" value="2"/>
</dbReference>
<feature type="domain" description="Helicase ATP-binding" evidence="5">
    <location>
        <begin position="510"/>
        <end position="766"/>
    </location>
</feature>
<evidence type="ECO:0000256" key="2">
    <source>
        <dbReference type="ARBA" id="ARBA00022801"/>
    </source>
</evidence>
<name>A0A4Z1EHV5_9HELO</name>
<evidence type="ECO:0000259" key="5">
    <source>
        <dbReference type="PROSITE" id="PS51192"/>
    </source>
</evidence>
<dbReference type="Pfam" id="PF00271">
    <property type="entry name" value="Helicase_C"/>
    <property type="match status" value="1"/>
</dbReference>
<feature type="region of interest" description="Disordered" evidence="4">
    <location>
        <begin position="1267"/>
        <end position="1355"/>
    </location>
</feature>
<evidence type="ECO:0000256" key="1">
    <source>
        <dbReference type="ARBA" id="ARBA00022741"/>
    </source>
</evidence>
<dbReference type="OrthoDB" id="3563473at2759"/>
<feature type="region of interest" description="Disordered" evidence="4">
    <location>
        <begin position="45"/>
        <end position="130"/>
    </location>
</feature>
<dbReference type="Pfam" id="PF00176">
    <property type="entry name" value="SNF2-rel_dom"/>
    <property type="match status" value="1"/>
</dbReference>
<dbReference type="GO" id="GO:0005634">
    <property type="term" value="C:nucleus"/>
    <property type="evidence" value="ECO:0007669"/>
    <property type="project" value="TreeGrafter"/>
</dbReference>
<keyword evidence="2" id="KW-0378">Hydrolase</keyword>
<dbReference type="CDD" id="cd18793">
    <property type="entry name" value="SF2_C_SNF"/>
    <property type="match status" value="1"/>
</dbReference>
<dbReference type="InterPro" id="IPR050628">
    <property type="entry name" value="SNF2_RAD54_helicase_TF"/>
</dbReference>
<dbReference type="InterPro" id="IPR001650">
    <property type="entry name" value="Helicase_C-like"/>
</dbReference>
<dbReference type="GO" id="GO:0005524">
    <property type="term" value="F:ATP binding"/>
    <property type="evidence" value="ECO:0007669"/>
    <property type="project" value="UniProtKB-KW"/>
</dbReference>